<evidence type="ECO:0000313" key="3">
    <source>
        <dbReference type="Proteomes" id="UP000676194"/>
    </source>
</evidence>
<dbReference type="EMBL" id="CP074694">
    <property type="protein sequence ID" value="QVL33911.1"/>
    <property type="molecule type" value="Genomic_DNA"/>
</dbReference>
<dbReference type="Proteomes" id="UP000676194">
    <property type="component" value="Chromosome"/>
</dbReference>
<evidence type="ECO:0000259" key="1">
    <source>
        <dbReference type="Pfam" id="PF07596"/>
    </source>
</evidence>
<gene>
    <name evidence="2" type="ORF">KIH39_08395</name>
</gene>
<reference evidence="2" key="1">
    <citation type="submission" date="2021-05" db="EMBL/GenBank/DDBJ databases">
        <title>Complete genome sequence of the cellulolytic planctomycete Telmatocola sphagniphila SP2T and characterization of the first cellulase from planctomycetes.</title>
        <authorList>
            <person name="Rakitin A.L."/>
            <person name="Beletsky A.V."/>
            <person name="Naumoff D.G."/>
            <person name="Kulichevskaya I.S."/>
            <person name="Mardanov A.V."/>
            <person name="Ravin N.V."/>
            <person name="Dedysh S.N."/>
        </authorList>
    </citation>
    <scope>NUCLEOTIDE SEQUENCE</scope>
    <source>
        <strain evidence="2">SP2T</strain>
    </source>
</reference>
<evidence type="ECO:0000313" key="2">
    <source>
        <dbReference type="EMBL" id="QVL33911.1"/>
    </source>
</evidence>
<dbReference type="RefSeq" id="WP_213498887.1">
    <property type="nucleotide sequence ID" value="NZ_CP074694.1"/>
</dbReference>
<dbReference type="InterPro" id="IPR045584">
    <property type="entry name" value="Pilin-like"/>
</dbReference>
<dbReference type="PANTHER" id="PTHR30093:SF2">
    <property type="entry name" value="TYPE II SECRETION SYSTEM PROTEIN H"/>
    <property type="match status" value="1"/>
</dbReference>
<protein>
    <submittedName>
        <fullName evidence="2">DUF1559 domain-containing protein</fullName>
    </submittedName>
</protein>
<keyword evidence="3" id="KW-1185">Reference proteome</keyword>
<dbReference type="Gene3D" id="3.30.700.10">
    <property type="entry name" value="Glycoprotein, Type 4 Pilin"/>
    <property type="match status" value="1"/>
</dbReference>
<name>A0A8E6EZW8_9BACT</name>
<dbReference type="AlphaFoldDB" id="A0A8E6EZW8"/>
<accession>A0A8E6EZW8</accession>
<proteinExistence type="predicted"/>
<dbReference type="KEGG" id="tsph:KIH39_08395"/>
<dbReference type="InterPro" id="IPR011453">
    <property type="entry name" value="DUF1559"/>
</dbReference>
<organism evidence="2 3">
    <name type="scientific">Telmatocola sphagniphila</name>
    <dbReference type="NCBI Taxonomy" id="1123043"/>
    <lineage>
        <taxon>Bacteria</taxon>
        <taxon>Pseudomonadati</taxon>
        <taxon>Planctomycetota</taxon>
        <taxon>Planctomycetia</taxon>
        <taxon>Gemmatales</taxon>
        <taxon>Gemmataceae</taxon>
    </lineage>
</organism>
<sequence>MPKRTAASIIETLVVLAIISVLVGFLLPAVQSARTKALETVCKNNLHQLGLAIADYAETQTKLPPPGNSHLVGGWSIEILPYIEQKNLFERIQPGGTILAAPDFLLRQPRIFSCPVRIAHNSTNPGSMDPSCYIFVPDAKRKKFSVFDAPLAVSLPWASGPEMSEGSILPQVGPHNRGYFLTAGFDGGVEFRGTNAP</sequence>
<dbReference type="PANTHER" id="PTHR30093">
    <property type="entry name" value="GENERAL SECRETION PATHWAY PROTEIN G"/>
    <property type="match status" value="1"/>
</dbReference>
<feature type="domain" description="DUF1559" evidence="1">
    <location>
        <begin position="31"/>
        <end position="124"/>
    </location>
</feature>
<dbReference type="Pfam" id="PF07596">
    <property type="entry name" value="SBP_bac_10"/>
    <property type="match status" value="1"/>
</dbReference>
<dbReference type="SUPFAM" id="SSF54523">
    <property type="entry name" value="Pili subunits"/>
    <property type="match status" value="1"/>
</dbReference>